<evidence type="ECO:0000313" key="2">
    <source>
        <dbReference type="EMBL" id="KKT67950.1"/>
    </source>
</evidence>
<gene>
    <name evidence="2" type="ORF">UW62_C0009G0003</name>
</gene>
<dbReference type="EMBL" id="LCJA01000009">
    <property type="protein sequence ID" value="KKT67950.1"/>
    <property type="molecule type" value="Genomic_DNA"/>
</dbReference>
<keyword evidence="1" id="KW-1133">Transmembrane helix</keyword>
<keyword evidence="1" id="KW-0812">Transmembrane</keyword>
<protein>
    <submittedName>
        <fullName evidence="2">General secretion pathway protein I</fullName>
    </submittedName>
</protein>
<dbReference type="InterPro" id="IPR012902">
    <property type="entry name" value="N_methyl_site"/>
</dbReference>
<evidence type="ECO:0000313" key="3">
    <source>
        <dbReference type="Proteomes" id="UP000034604"/>
    </source>
</evidence>
<reference evidence="2 3" key="1">
    <citation type="journal article" date="2015" name="Nature">
        <title>rRNA introns, odd ribosomes, and small enigmatic genomes across a large radiation of phyla.</title>
        <authorList>
            <person name="Brown C.T."/>
            <person name="Hug L.A."/>
            <person name="Thomas B.C."/>
            <person name="Sharon I."/>
            <person name="Castelle C.J."/>
            <person name="Singh A."/>
            <person name="Wilkins M.J."/>
            <person name="Williams K.H."/>
            <person name="Banfield J.F."/>
        </authorList>
    </citation>
    <scope>NUCLEOTIDE SEQUENCE [LARGE SCALE GENOMIC DNA]</scope>
</reference>
<organism evidence="2 3">
    <name type="scientific">Candidatus Collierbacteria bacterium GW2011_GWB1_44_35</name>
    <dbReference type="NCBI Taxonomy" id="1618383"/>
    <lineage>
        <taxon>Bacteria</taxon>
        <taxon>Candidatus Collieribacteriota</taxon>
    </lineage>
</organism>
<sequence>MELSTRNRGFTLVEVMIAVALLMVVAIGSLSANSLATGTIVINQQRSRANFLAREAMEALMSVRAKSFTSLAAGGFHPVMTEDGWTLTPGIETIGEFTRIITLSNVMRQLSCDEEVCAIVEGGGVFDEGTMKARVTVTWNEVGRDKSYFYDTLITYWR</sequence>
<keyword evidence="1" id="KW-0472">Membrane</keyword>
<name>A0A0G1J9J6_9BACT</name>
<dbReference type="NCBIfam" id="TIGR02532">
    <property type="entry name" value="IV_pilin_GFxxxE"/>
    <property type="match status" value="1"/>
</dbReference>
<dbReference type="Pfam" id="PF07963">
    <property type="entry name" value="N_methyl"/>
    <property type="match status" value="1"/>
</dbReference>
<comment type="caution">
    <text evidence="2">The sequence shown here is derived from an EMBL/GenBank/DDBJ whole genome shotgun (WGS) entry which is preliminary data.</text>
</comment>
<dbReference type="AlphaFoldDB" id="A0A0G1J9J6"/>
<proteinExistence type="predicted"/>
<evidence type="ECO:0000256" key="1">
    <source>
        <dbReference type="SAM" id="Phobius"/>
    </source>
</evidence>
<dbReference type="PROSITE" id="PS00409">
    <property type="entry name" value="PROKAR_NTER_METHYL"/>
    <property type="match status" value="1"/>
</dbReference>
<dbReference type="Proteomes" id="UP000034604">
    <property type="component" value="Unassembled WGS sequence"/>
</dbReference>
<accession>A0A0G1J9J6</accession>
<feature type="transmembrane region" description="Helical" evidence="1">
    <location>
        <begin position="12"/>
        <end position="32"/>
    </location>
</feature>